<feature type="compositionally biased region" description="Acidic residues" evidence="3">
    <location>
        <begin position="1183"/>
        <end position="1192"/>
    </location>
</feature>
<name>A0A6A1UPC6_9ROSI</name>
<keyword evidence="5" id="KW-1185">Reference proteome</keyword>
<feature type="compositionally biased region" description="Basic and acidic residues" evidence="3">
    <location>
        <begin position="1198"/>
        <end position="1213"/>
    </location>
</feature>
<feature type="compositionally biased region" description="Basic and acidic residues" evidence="3">
    <location>
        <begin position="1313"/>
        <end position="1329"/>
    </location>
</feature>
<feature type="region of interest" description="Disordered" evidence="3">
    <location>
        <begin position="687"/>
        <end position="707"/>
    </location>
</feature>
<dbReference type="InterPro" id="IPR001623">
    <property type="entry name" value="DnaJ_domain"/>
</dbReference>
<keyword evidence="1 2" id="KW-0175">Coiled coil</keyword>
<feature type="region of interest" description="Disordered" evidence="3">
    <location>
        <begin position="127"/>
        <end position="156"/>
    </location>
</feature>
<proteinExistence type="predicted"/>
<dbReference type="Proteomes" id="UP000516437">
    <property type="component" value="Unassembled WGS sequence"/>
</dbReference>
<dbReference type="Gene3D" id="1.10.287.110">
    <property type="entry name" value="DnaJ domain"/>
    <property type="match status" value="1"/>
</dbReference>
<evidence type="ECO:0000256" key="3">
    <source>
        <dbReference type="SAM" id="MobiDB-lite"/>
    </source>
</evidence>
<dbReference type="InterPro" id="IPR036869">
    <property type="entry name" value="J_dom_sf"/>
</dbReference>
<gene>
    <name evidence="4" type="ORF">CJ030_MR0G000983</name>
</gene>
<dbReference type="OrthoDB" id="1717591at2759"/>
<feature type="compositionally biased region" description="Basic and acidic residues" evidence="3">
    <location>
        <begin position="1732"/>
        <end position="1743"/>
    </location>
</feature>
<evidence type="ECO:0000313" key="5">
    <source>
        <dbReference type="Proteomes" id="UP000516437"/>
    </source>
</evidence>
<feature type="region of interest" description="Disordered" evidence="3">
    <location>
        <begin position="766"/>
        <end position="797"/>
    </location>
</feature>
<dbReference type="GO" id="GO:0072583">
    <property type="term" value="P:clathrin-dependent endocytosis"/>
    <property type="evidence" value="ECO:0007669"/>
    <property type="project" value="TreeGrafter"/>
</dbReference>
<protein>
    <submittedName>
        <fullName evidence="4">Auxilin-like protein 1</fullName>
    </submittedName>
</protein>
<feature type="region of interest" description="Disordered" evidence="3">
    <location>
        <begin position="1629"/>
        <end position="1654"/>
    </location>
</feature>
<feature type="region of interest" description="Disordered" evidence="3">
    <location>
        <begin position="516"/>
        <end position="536"/>
    </location>
</feature>
<feature type="compositionally biased region" description="Basic and acidic residues" evidence="3">
    <location>
        <begin position="697"/>
        <end position="707"/>
    </location>
</feature>
<dbReference type="CDD" id="cd06257">
    <property type="entry name" value="DnaJ"/>
    <property type="match status" value="1"/>
</dbReference>
<feature type="compositionally biased region" description="Acidic residues" evidence="3">
    <location>
        <begin position="1303"/>
        <end position="1312"/>
    </location>
</feature>
<dbReference type="PANTHER" id="PTHR23172:SF87">
    <property type="entry name" value="CHAPERONE DNAJ-DOMAIN SUPERFAMILY PROTEIN"/>
    <property type="match status" value="1"/>
</dbReference>
<feature type="region of interest" description="Disordered" evidence="3">
    <location>
        <begin position="567"/>
        <end position="598"/>
    </location>
</feature>
<sequence>MESARHSLDCHSLQEILEDLYTGHKKFSNGHNFGSKSIYDGVFSAPSSKFGSSNLSSRVLDYGEIFGGSEVSRGSSIPFLDVPALDGSNISFDVGSSELDYSTVFGGFGELDIAVSYEELISGPKKRNRFSEMGRSPAERGSPGEGADPANNQEKNQIYSNKASYESFDGVKKFSMSYNKLNQGGKNGTNGTTHIAQLGATPGYTCLIDEIPTLQRTDKNNPVCSRVKDAYLKKEFSNGLTESMHSTKVVTDLPAGGAAKEKCKSGVAPKNKSDQCRSNSIDMLFGTYEDHHGQSLKVSSSSSPSTNLCGSKGDFERPMAAKYGFHRSHFEGAGHVSSPPYFGEEVDANSVAAASVAALKKAIEEAQAQMKIAKESMARKKEGLQNRGKLGSNYGVKAGLKREGKTTENGNRYQKKDSMIYEKEDYPVQVSAAMRKQTVMREGHATEFGVRETPLGTKAASEETCGRLLRSTQADHGQEAAKVWHAAEQFYELVTTSNNQATMLRFEQVDEPKKVGFERPEESSERSNAVEEAHKQEEIEGKINALKVAVNREEHGGKIKSTQLILNQEENEERSRVVHEQEQSEEKVEVSHQQEKREEKLRDLQETMNYEEHIDTTEFEKNGKLEGWMEAQEQVENMEKGTDVCEEEDIQKEEEDAHMGEGTERRLNKVHEQTAIETRFNEFLDEQENGKSLKGNSELKRNEKLQEDGGNGKFLRVAYQIEEKRKRRLETYEWIEEERIEKDIDRIAEDEKRLEVAEEVLNNEENNIGAAHDQCKQDESENLSKNQKASGRVENSKGMELTLEVPANDENRSRTEVKNSCIEGKKNLKELEVVKDENEVKATRETFYGMVNLVTADDGHKQDGNEKLCINPNTSGQKQNYKEVEVTLKVPAQEENMCTMEVNTASFECKENGKEVEAVQEANDKEDMELLETVGLPQDAFELAEMKQHMEDITETLIFYIDGINLTKTEVSSGQKQKDQHVEEHKIICNPQRNIELAEIHMNVKEVEIAADQEEDENDSAASHKGKCVVGNNIKADEEEDGNNSTSSDEEIWADDGYKVKAAQLPDMFAVEGKIVEAGQEIKLTQSTGKHKTHIVGAEWEEDGTRSTSYHEERWVDDGYRVKADQDEDGNNSTSSPEVRWVDDEYEVKAAQLPYMVEMEGKSVETCWEIEETLITEKHEIQEVEADQEEDGSNSTSSHDERWVDDRYKVKADQEEDENNSMSSHKEIWEEDEIEVKAAQLADMFEGEDNIVETAQEIKATKVTEKHETYVVEADQEEDGSASTPSYDERWVDDGYKVKVDQEEGGNQEEDGKEVKAAQHSERFERGGKSVEMSQEIKVTLIPIEHETRHVEAEWREHENHTDHVEAECGEHGNHSTSSPEKRWVDDGYKVKADQEEDGNNSESSHEERWNKEKVAQLPDMFGGDSKSVETAQEIKITEIAENHETHHVKAEWREHGNHTDHVEEECGEHGNHSMSSPEKRWVADGYKVKADQKEDGNNFESSHEERWNKEKVAQLPDMFGGESKSVETAQEINITEIAEKHETHQSTLTMEEKKSHGTEKKDMQSEKEYFKNIDEAKEKEREREIEKMAVERAIREARERAFAEARERAERAAAERAAAEARRRVMAEGREKLGKTSAETKEKSLADKAAVEAKLKAERAAVERATVEARERALERAVSEKAARDNGRKQSCATHDLQHKGSCPPSNSRYPNLSHGVAHSTETSAGANEESSQRCKARSERHQRVAERAAKALAEKNMRDFLAQKEQAERYRLAESLDSDVKRWSKGKEGNLRALLSTLQYILGPDGGWQPIPLTDIITRSAVKKAYRKATLFVHPDKLQQRGASIQQKYTCEKVFDLLKEAWNRFDVEER</sequence>
<dbReference type="GO" id="GO:0030276">
    <property type="term" value="F:clathrin binding"/>
    <property type="evidence" value="ECO:0007669"/>
    <property type="project" value="TreeGrafter"/>
</dbReference>
<dbReference type="SUPFAM" id="SSF46565">
    <property type="entry name" value="Chaperone J-domain"/>
    <property type="match status" value="1"/>
</dbReference>
<feature type="region of interest" description="Disordered" evidence="3">
    <location>
        <begin position="1538"/>
        <end position="1583"/>
    </location>
</feature>
<feature type="region of interest" description="Disordered" evidence="3">
    <location>
        <begin position="1368"/>
        <end position="1387"/>
    </location>
</feature>
<feature type="region of interest" description="Disordered" evidence="3">
    <location>
        <begin position="1676"/>
        <end position="1743"/>
    </location>
</feature>
<feature type="compositionally biased region" description="Basic and acidic residues" evidence="3">
    <location>
        <begin position="573"/>
        <end position="598"/>
    </location>
</feature>
<feature type="compositionally biased region" description="Basic and acidic residues" evidence="3">
    <location>
        <begin position="1676"/>
        <end position="1689"/>
    </location>
</feature>
<feature type="coiled-coil region" evidence="2">
    <location>
        <begin position="349"/>
        <end position="383"/>
    </location>
</feature>
<feature type="region of interest" description="Disordered" evidence="3">
    <location>
        <begin position="1393"/>
        <end position="1426"/>
    </location>
</feature>
<dbReference type="EMBL" id="RXIC02000037">
    <property type="protein sequence ID" value="KAB1201678.1"/>
    <property type="molecule type" value="Genomic_DNA"/>
</dbReference>
<reference evidence="4 5" key="1">
    <citation type="journal article" date="2019" name="Plant Biotechnol. J.">
        <title>The red bayberry genome and genetic basis of sex determination.</title>
        <authorList>
            <person name="Jia H.M."/>
            <person name="Jia H.J."/>
            <person name="Cai Q.L."/>
            <person name="Wang Y."/>
            <person name="Zhao H.B."/>
            <person name="Yang W.F."/>
            <person name="Wang G.Y."/>
            <person name="Li Y.H."/>
            <person name="Zhan D.L."/>
            <person name="Shen Y.T."/>
            <person name="Niu Q.F."/>
            <person name="Chang L."/>
            <person name="Qiu J."/>
            <person name="Zhao L."/>
            <person name="Xie H.B."/>
            <person name="Fu W.Y."/>
            <person name="Jin J."/>
            <person name="Li X.W."/>
            <person name="Jiao Y."/>
            <person name="Zhou C.C."/>
            <person name="Tu T."/>
            <person name="Chai C.Y."/>
            <person name="Gao J.L."/>
            <person name="Fan L.J."/>
            <person name="van de Weg E."/>
            <person name="Wang J.Y."/>
            <person name="Gao Z.S."/>
        </authorList>
    </citation>
    <scope>NUCLEOTIDE SEQUENCE [LARGE SCALE GENOMIC DNA]</scope>
    <source>
        <tissue evidence="4">Leaves</tissue>
    </source>
</reference>
<feature type="region of interest" description="Disordered" evidence="3">
    <location>
        <begin position="1301"/>
        <end position="1331"/>
    </location>
</feature>
<dbReference type="GO" id="GO:0005737">
    <property type="term" value="C:cytoplasm"/>
    <property type="evidence" value="ECO:0007669"/>
    <property type="project" value="TreeGrafter"/>
</dbReference>
<feature type="compositionally biased region" description="Polar residues" evidence="3">
    <location>
        <begin position="1721"/>
        <end position="1731"/>
    </location>
</feature>
<dbReference type="PANTHER" id="PTHR23172">
    <property type="entry name" value="AUXILIN/CYCLIN G-ASSOCIATED KINASE-RELATED"/>
    <property type="match status" value="1"/>
</dbReference>
<feature type="region of interest" description="Disordered" evidence="3">
    <location>
        <begin position="1178"/>
        <end position="1225"/>
    </location>
</feature>
<dbReference type="FunFam" id="1.10.287.110:FF:000009">
    <property type="entry name" value="Auxilin-related protein 1"/>
    <property type="match status" value="1"/>
</dbReference>
<feature type="compositionally biased region" description="Basic and acidic residues" evidence="3">
    <location>
        <begin position="1404"/>
        <end position="1415"/>
    </location>
</feature>
<dbReference type="GO" id="GO:0031982">
    <property type="term" value="C:vesicle"/>
    <property type="evidence" value="ECO:0007669"/>
    <property type="project" value="TreeGrafter"/>
</dbReference>
<evidence type="ECO:0000256" key="1">
    <source>
        <dbReference type="ARBA" id="ARBA00023054"/>
    </source>
</evidence>
<evidence type="ECO:0000256" key="2">
    <source>
        <dbReference type="SAM" id="Coils"/>
    </source>
</evidence>
<dbReference type="GO" id="GO:0072318">
    <property type="term" value="P:clathrin coat disassembly"/>
    <property type="evidence" value="ECO:0007669"/>
    <property type="project" value="TreeGrafter"/>
</dbReference>
<evidence type="ECO:0000313" key="4">
    <source>
        <dbReference type="EMBL" id="KAB1201678.1"/>
    </source>
</evidence>
<comment type="caution">
    <text evidence="4">The sequence shown here is derived from an EMBL/GenBank/DDBJ whole genome shotgun (WGS) entry which is preliminary data.</text>
</comment>
<organism evidence="4 5">
    <name type="scientific">Morella rubra</name>
    <name type="common">Chinese bayberry</name>
    <dbReference type="NCBI Taxonomy" id="262757"/>
    <lineage>
        <taxon>Eukaryota</taxon>
        <taxon>Viridiplantae</taxon>
        <taxon>Streptophyta</taxon>
        <taxon>Embryophyta</taxon>
        <taxon>Tracheophyta</taxon>
        <taxon>Spermatophyta</taxon>
        <taxon>Magnoliopsida</taxon>
        <taxon>eudicotyledons</taxon>
        <taxon>Gunneridae</taxon>
        <taxon>Pentapetalae</taxon>
        <taxon>rosids</taxon>
        <taxon>fabids</taxon>
        <taxon>Fagales</taxon>
        <taxon>Myricaceae</taxon>
        <taxon>Morella</taxon>
    </lineage>
</organism>
<accession>A0A6A1UPC6</accession>